<organism evidence="1 2">
    <name type="scientific">Spiromyces aspiralis</name>
    <dbReference type="NCBI Taxonomy" id="68401"/>
    <lineage>
        <taxon>Eukaryota</taxon>
        <taxon>Fungi</taxon>
        <taxon>Fungi incertae sedis</taxon>
        <taxon>Zoopagomycota</taxon>
        <taxon>Kickxellomycotina</taxon>
        <taxon>Kickxellomycetes</taxon>
        <taxon>Kickxellales</taxon>
        <taxon>Kickxellaceae</taxon>
        <taxon>Spiromyces</taxon>
    </lineage>
</organism>
<feature type="non-terminal residue" evidence="1">
    <location>
        <position position="1"/>
    </location>
</feature>
<sequence>KATDEKLTTENWELNLNICDHVTSPEDAHEYFKAINKRMLHRNANVLLYTLSVSALIPKYKPKECRNALVDALVKNCSEYAKPEVASRAFTTTLVRVLNDKGIHEEVKTRILGYIQQWAFEFRQESNLSLMEETYRKLRSEGMRFPQPQKPEKIPKASEQDLKKEEDDLQLALALSLSDYQLKADKTTSHIREEIKRQAHISGSQRPGEAAKTSSPPKPLKVRALYDFKATEAGELGFYKGDVIEVLDQKFRDWWKGRLHGQTGIFPANFV</sequence>
<dbReference type="Proteomes" id="UP001145114">
    <property type="component" value="Unassembled WGS sequence"/>
</dbReference>
<dbReference type="EMBL" id="JAMZIH010001726">
    <property type="protein sequence ID" value="KAJ1677946.1"/>
    <property type="molecule type" value="Genomic_DNA"/>
</dbReference>
<reference evidence="1" key="1">
    <citation type="submission" date="2022-06" db="EMBL/GenBank/DDBJ databases">
        <title>Phylogenomic reconstructions and comparative analyses of Kickxellomycotina fungi.</title>
        <authorList>
            <person name="Reynolds N.K."/>
            <person name="Stajich J.E."/>
            <person name="Barry K."/>
            <person name="Grigoriev I.V."/>
            <person name="Crous P."/>
            <person name="Smith M.E."/>
        </authorList>
    </citation>
    <scope>NUCLEOTIDE SEQUENCE</scope>
    <source>
        <strain evidence="1">RSA 2271</strain>
    </source>
</reference>
<comment type="caution">
    <text evidence="1">The sequence shown here is derived from an EMBL/GenBank/DDBJ whole genome shotgun (WGS) entry which is preliminary data.</text>
</comment>
<name>A0ACC1HNS3_9FUNG</name>
<proteinExistence type="predicted"/>
<gene>
    <name evidence="1" type="primary">HSE1</name>
    <name evidence="1" type="ORF">EV182_005106</name>
</gene>
<protein>
    <submittedName>
        <fullName evidence="1">ESCRT-0 subunit protein hse1</fullName>
    </submittedName>
</protein>
<evidence type="ECO:0000313" key="1">
    <source>
        <dbReference type="EMBL" id="KAJ1677946.1"/>
    </source>
</evidence>
<accession>A0ACC1HNS3</accession>
<evidence type="ECO:0000313" key="2">
    <source>
        <dbReference type="Proteomes" id="UP001145114"/>
    </source>
</evidence>
<feature type="non-terminal residue" evidence="1">
    <location>
        <position position="271"/>
    </location>
</feature>
<keyword evidence="2" id="KW-1185">Reference proteome</keyword>